<evidence type="ECO:0000256" key="2">
    <source>
        <dbReference type="ARBA" id="ARBA00022692"/>
    </source>
</evidence>
<dbReference type="InterPro" id="IPR022764">
    <property type="entry name" value="Peptidase_S54_rhomboid_dom"/>
</dbReference>
<dbReference type="GO" id="GO:0016020">
    <property type="term" value="C:membrane"/>
    <property type="evidence" value="ECO:0007669"/>
    <property type="project" value="UniProtKB-SubCell"/>
</dbReference>
<accession>A0A0G3H264</accession>
<dbReference type="KEGG" id="cted:CTEST_00175"/>
<dbReference type="Proteomes" id="UP000035540">
    <property type="component" value="Chromosome"/>
</dbReference>
<proteinExistence type="predicted"/>
<keyword evidence="2 5" id="KW-0812">Transmembrane</keyword>
<dbReference type="STRING" id="136857.CTEST_00175"/>
<dbReference type="PANTHER" id="PTHR43731:SF26">
    <property type="entry name" value="RHOMBOID-LIKE PROTEIN 10, CHLOROPLASTIC"/>
    <property type="match status" value="1"/>
</dbReference>
<feature type="transmembrane region" description="Helical" evidence="5">
    <location>
        <begin position="196"/>
        <end position="214"/>
    </location>
</feature>
<reference evidence="8" key="2">
    <citation type="submission" date="2015-05" db="EMBL/GenBank/DDBJ databases">
        <title>Complete genome sequence of Corynebacterium testudinoris DSM 44614, recovered from necrotic lesions in the mouth of a tortoise.</title>
        <authorList>
            <person name="Ruckert C."/>
            <person name="Albersmeier A."/>
            <person name="Winkler A."/>
            <person name="Tauch A."/>
        </authorList>
    </citation>
    <scope>NUCLEOTIDE SEQUENCE [LARGE SCALE GENOMIC DNA]</scope>
    <source>
        <strain evidence="8">DSM 44614</strain>
    </source>
</reference>
<evidence type="ECO:0000256" key="3">
    <source>
        <dbReference type="ARBA" id="ARBA00022989"/>
    </source>
</evidence>
<organism evidence="7 8">
    <name type="scientific">Corynebacterium testudinoris</name>
    <dbReference type="NCBI Taxonomy" id="136857"/>
    <lineage>
        <taxon>Bacteria</taxon>
        <taxon>Bacillati</taxon>
        <taxon>Actinomycetota</taxon>
        <taxon>Actinomycetes</taxon>
        <taxon>Mycobacteriales</taxon>
        <taxon>Corynebacteriaceae</taxon>
        <taxon>Corynebacterium</taxon>
    </lineage>
</organism>
<evidence type="ECO:0000256" key="1">
    <source>
        <dbReference type="ARBA" id="ARBA00004141"/>
    </source>
</evidence>
<comment type="subcellular location">
    <subcellularLocation>
        <location evidence="1">Membrane</location>
        <topology evidence="1">Multi-pass membrane protein</topology>
    </subcellularLocation>
</comment>
<feature type="transmembrane region" description="Helical" evidence="5">
    <location>
        <begin position="12"/>
        <end position="30"/>
    </location>
</feature>
<dbReference type="RefSeq" id="WP_236686105.1">
    <property type="nucleotide sequence ID" value="NZ_CP011545.1"/>
</dbReference>
<evidence type="ECO:0000313" key="7">
    <source>
        <dbReference type="EMBL" id="AKK07506.1"/>
    </source>
</evidence>
<dbReference type="EMBL" id="CP011545">
    <property type="protein sequence ID" value="AKK07506.1"/>
    <property type="molecule type" value="Genomic_DNA"/>
</dbReference>
<dbReference type="PANTHER" id="PTHR43731">
    <property type="entry name" value="RHOMBOID PROTEASE"/>
    <property type="match status" value="1"/>
</dbReference>
<evidence type="ECO:0000256" key="4">
    <source>
        <dbReference type="ARBA" id="ARBA00023136"/>
    </source>
</evidence>
<keyword evidence="8" id="KW-1185">Reference proteome</keyword>
<reference evidence="7 8" key="1">
    <citation type="journal article" date="2015" name="Genome Announc.">
        <title>Complete Genome Sequence of the Type Strain Corynebacterium testudinoris DSM 44614, Recovered from Necrotic Lesions in the Mouth of a Tortoise.</title>
        <authorList>
            <person name="Ruckert C."/>
            <person name="Kriete M."/>
            <person name="Jaenicke S."/>
            <person name="Winkler A."/>
            <person name="Tauch A."/>
        </authorList>
    </citation>
    <scope>NUCLEOTIDE SEQUENCE [LARGE SCALE GENOMIC DNA]</scope>
    <source>
        <strain evidence="7 8">DSM 44614</strain>
    </source>
</reference>
<dbReference type="InterPro" id="IPR050925">
    <property type="entry name" value="Rhomboid_protease_S54"/>
</dbReference>
<feature type="domain" description="Peptidase S54 rhomboid" evidence="6">
    <location>
        <begin position="61"/>
        <end position="190"/>
    </location>
</feature>
<feature type="transmembrane region" description="Helical" evidence="5">
    <location>
        <begin position="100"/>
        <end position="119"/>
    </location>
</feature>
<name>A0A0G3H264_9CORY</name>
<dbReference type="GO" id="GO:0004252">
    <property type="term" value="F:serine-type endopeptidase activity"/>
    <property type="evidence" value="ECO:0007669"/>
    <property type="project" value="InterPro"/>
</dbReference>
<feature type="transmembrane region" description="Helical" evidence="5">
    <location>
        <begin position="172"/>
        <end position="189"/>
    </location>
</feature>
<dbReference type="SUPFAM" id="SSF144091">
    <property type="entry name" value="Rhomboid-like"/>
    <property type="match status" value="1"/>
</dbReference>
<feature type="transmembrane region" description="Helical" evidence="5">
    <location>
        <begin position="125"/>
        <end position="143"/>
    </location>
</feature>
<evidence type="ECO:0000313" key="8">
    <source>
        <dbReference type="Proteomes" id="UP000035540"/>
    </source>
</evidence>
<protein>
    <submittedName>
        <fullName evidence="7">Putative membrane protein</fullName>
    </submittedName>
</protein>
<evidence type="ECO:0000256" key="5">
    <source>
        <dbReference type="SAM" id="Phobius"/>
    </source>
</evidence>
<keyword evidence="4 5" id="KW-0472">Membrane</keyword>
<sequence length="215" mass="22976">MEILRRWYRDVPATTALIAANVLVWLITAVQSRSLMGNLSNSQLADDWLLWGPYVSQDGASWFRAIGSMFLHVGMGHLAINCFMLALIGREIERAIGSSLYVVVYFAGGIFAAGAVVWMDYGTPTAGASGALFALMVLLVGVFRRRGADLVAPLVLIGVNVAYTFISSSVSLWGHLGGLIAGALMLPFLFSSHRGIRWGGVLGVLVAGCALIVMV</sequence>
<evidence type="ECO:0000259" key="6">
    <source>
        <dbReference type="Pfam" id="PF01694"/>
    </source>
</evidence>
<feature type="transmembrane region" description="Helical" evidence="5">
    <location>
        <begin position="150"/>
        <end position="166"/>
    </location>
</feature>
<dbReference type="InterPro" id="IPR035952">
    <property type="entry name" value="Rhomboid-like_sf"/>
</dbReference>
<dbReference type="Pfam" id="PF01694">
    <property type="entry name" value="Rhomboid"/>
    <property type="match status" value="1"/>
</dbReference>
<dbReference type="Gene3D" id="1.20.1540.10">
    <property type="entry name" value="Rhomboid-like"/>
    <property type="match status" value="1"/>
</dbReference>
<gene>
    <name evidence="7" type="ORF">CTEST_00175</name>
</gene>
<keyword evidence="3 5" id="KW-1133">Transmembrane helix</keyword>
<dbReference type="PATRIC" id="fig|136857.5.peg.33"/>
<dbReference type="AlphaFoldDB" id="A0A0G3H264"/>
<feature type="transmembrane region" description="Helical" evidence="5">
    <location>
        <begin position="62"/>
        <end position="88"/>
    </location>
</feature>